<dbReference type="Proteomes" id="UP000290657">
    <property type="component" value="Unassembled WGS sequence"/>
</dbReference>
<gene>
    <name evidence="8" type="ORF">CRV04_03005</name>
</gene>
<dbReference type="EMBL" id="PDKN01000002">
    <property type="protein sequence ID" value="RXJ59998.1"/>
    <property type="molecule type" value="Genomic_DNA"/>
</dbReference>
<keyword evidence="6 7" id="KW-0326">Glycosidase</keyword>
<evidence type="ECO:0000256" key="5">
    <source>
        <dbReference type="ARBA" id="ARBA00023200"/>
    </source>
</evidence>
<evidence type="ECO:0000256" key="4">
    <source>
        <dbReference type="ARBA" id="ARBA00022801"/>
    </source>
</evidence>
<dbReference type="InterPro" id="IPR023346">
    <property type="entry name" value="Lysozyme-like_dom_sf"/>
</dbReference>
<dbReference type="EC" id="3.2.1.17" evidence="7"/>
<evidence type="ECO:0000256" key="7">
    <source>
        <dbReference type="RuleBase" id="RU003788"/>
    </source>
</evidence>
<evidence type="ECO:0000313" key="9">
    <source>
        <dbReference type="Proteomes" id="UP000290657"/>
    </source>
</evidence>
<dbReference type="CDD" id="cd00737">
    <property type="entry name" value="lyz_endolysin_autolysin"/>
    <property type="match status" value="1"/>
</dbReference>
<keyword evidence="4 7" id="KW-0378">Hydrolase</keyword>
<dbReference type="InterPro" id="IPR033907">
    <property type="entry name" value="Endolysin_autolysin"/>
</dbReference>
<proteinExistence type="inferred from homology"/>
<name>A0A4V1LP53_9BACT</name>
<dbReference type="GO" id="GO:0003796">
    <property type="term" value="F:lysozyme activity"/>
    <property type="evidence" value="ECO:0007669"/>
    <property type="project" value="UniProtKB-EC"/>
</dbReference>
<sequence>MQYSINKQGLELIKHFEALKLEAYQDSVGIWTIGWGHTSRQDGTVYEGQVITQEEAEVLLKKDLIHFEARVKELVSVPINENQFSALVSFAFNIGIGNLKSSTLLKHLNLQDEFNASKEFVKWSKAGGTRLKGLVRRRVSERNLFCSFTRIIVEELAEDWKDNYLNI</sequence>
<dbReference type="PANTHER" id="PTHR38107">
    <property type="match status" value="1"/>
</dbReference>
<dbReference type="SUPFAM" id="SSF53955">
    <property type="entry name" value="Lysozyme-like"/>
    <property type="match status" value="1"/>
</dbReference>
<dbReference type="InterPro" id="IPR023347">
    <property type="entry name" value="Lysozyme_dom_sf"/>
</dbReference>
<dbReference type="GO" id="GO:0042742">
    <property type="term" value="P:defense response to bacterium"/>
    <property type="evidence" value="ECO:0007669"/>
    <property type="project" value="UniProtKB-KW"/>
</dbReference>
<dbReference type="PANTHER" id="PTHR38107:SF3">
    <property type="entry name" value="LYSOZYME RRRD-RELATED"/>
    <property type="match status" value="1"/>
</dbReference>
<dbReference type="Gene3D" id="1.10.530.40">
    <property type="match status" value="1"/>
</dbReference>
<evidence type="ECO:0000256" key="3">
    <source>
        <dbReference type="ARBA" id="ARBA00022638"/>
    </source>
</evidence>
<keyword evidence="9" id="KW-1185">Reference proteome</keyword>
<comment type="similarity">
    <text evidence="7">Belongs to the glycosyl hydrolase 24 family.</text>
</comment>
<dbReference type="InterPro" id="IPR034690">
    <property type="entry name" value="Endolysin_T4_type"/>
</dbReference>
<dbReference type="GO" id="GO:0016998">
    <property type="term" value="P:cell wall macromolecule catabolic process"/>
    <property type="evidence" value="ECO:0007669"/>
    <property type="project" value="InterPro"/>
</dbReference>
<keyword evidence="3 7" id="KW-0081">Bacteriolytic enzyme</keyword>
<keyword evidence="2 7" id="KW-0929">Antimicrobial</keyword>
<dbReference type="InterPro" id="IPR002196">
    <property type="entry name" value="Glyco_hydro_24"/>
</dbReference>
<dbReference type="Pfam" id="PF00959">
    <property type="entry name" value="Phage_lysozyme"/>
    <property type="match status" value="1"/>
</dbReference>
<dbReference type="InterPro" id="IPR051018">
    <property type="entry name" value="Bacteriophage_GH24"/>
</dbReference>
<dbReference type="GO" id="GO:0031640">
    <property type="term" value="P:killing of cells of another organism"/>
    <property type="evidence" value="ECO:0007669"/>
    <property type="project" value="UniProtKB-KW"/>
</dbReference>
<keyword evidence="5" id="KW-1035">Host cytoplasm</keyword>
<evidence type="ECO:0000313" key="8">
    <source>
        <dbReference type="EMBL" id="RXJ59998.1"/>
    </source>
</evidence>
<dbReference type="GO" id="GO:0009253">
    <property type="term" value="P:peptidoglycan catabolic process"/>
    <property type="evidence" value="ECO:0007669"/>
    <property type="project" value="InterPro"/>
</dbReference>
<organism evidence="8 9">
    <name type="scientific">Candidatus Marinarcus aquaticus</name>
    <dbReference type="NCBI Taxonomy" id="2044504"/>
    <lineage>
        <taxon>Bacteria</taxon>
        <taxon>Pseudomonadati</taxon>
        <taxon>Campylobacterota</taxon>
        <taxon>Epsilonproteobacteria</taxon>
        <taxon>Campylobacterales</taxon>
        <taxon>Arcobacteraceae</taxon>
        <taxon>Candidatus Marinarcus</taxon>
    </lineage>
</organism>
<dbReference type="RefSeq" id="WP_128995251.1">
    <property type="nucleotide sequence ID" value="NZ_PDKN01000002.1"/>
</dbReference>
<comment type="catalytic activity">
    <reaction evidence="1 7">
        <text>Hydrolysis of (1-&gt;4)-beta-linkages between N-acetylmuramic acid and N-acetyl-D-glucosamine residues in a peptidoglycan and between N-acetyl-D-glucosamine residues in chitodextrins.</text>
        <dbReference type="EC" id="3.2.1.17"/>
    </reaction>
</comment>
<protein>
    <recommendedName>
        <fullName evidence="7">Lysozyme</fullName>
        <ecNumber evidence="7">3.2.1.17</ecNumber>
    </recommendedName>
</protein>
<evidence type="ECO:0000256" key="6">
    <source>
        <dbReference type="ARBA" id="ARBA00023295"/>
    </source>
</evidence>
<reference evidence="8 9" key="1">
    <citation type="submission" date="2017-10" db="EMBL/GenBank/DDBJ databases">
        <title>Genomics of the genus Arcobacter.</title>
        <authorList>
            <person name="Perez-Cataluna A."/>
            <person name="Figueras M.J."/>
        </authorList>
    </citation>
    <scope>NUCLEOTIDE SEQUENCE [LARGE SCALE GENOMIC DNA]</scope>
    <source>
        <strain evidence="8 9">CECT 8987</strain>
    </source>
</reference>
<dbReference type="AlphaFoldDB" id="A0A4V1LP53"/>
<accession>A0A4V1LP53</accession>
<evidence type="ECO:0000256" key="1">
    <source>
        <dbReference type="ARBA" id="ARBA00000632"/>
    </source>
</evidence>
<comment type="caution">
    <text evidence="8">The sequence shown here is derived from an EMBL/GenBank/DDBJ whole genome shotgun (WGS) entry which is preliminary data.</text>
</comment>
<evidence type="ECO:0000256" key="2">
    <source>
        <dbReference type="ARBA" id="ARBA00022529"/>
    </source>
</evidence>
<dbReference type="HAMAP" id="MF_04110">
    <property type="entry name" value="ENDOLYSIN_T4"/>
    <property type="match status" value="1"/>
</dbReference>
<dbReference type="OrthoDB" id="5323745at2"/>